<reference evidence="1 2" key="1">
    <citation type="submission" date="2016-10" db="EMBL/GenBank/DDBJ databases">
        <authorList>
            <person name="de Groot N.N."/>
        </authorList>
    </citation>
    <scope>NUCLEOTIDE SEQUENCE [LARGE SCALE GENOMIC DNA]</scope>
    <source>
        <strain evidence="1 2">DSM 18978</strain>
    </source>
</reference>
<evidence type="ECO:0000313" key="2">
    <source>
        <dbReference type="Proteomes" id="UP000198636"/>
    </source>
</evidence>
<protein>
    <recommendedName>
        <fullName evidence="3">Prenyltransferase and squalene oxidase repeat-containing protein</fullName>
    </recommendedName>
</protein>
<accession>A0A1G5GVV4</accession>
<dbReference type="EMBL" id="FMUS01000010">
    <property type="protein sequence ID" value="SCY55703.1"/>
    <property type="molecule type" value="Genomic_DNA"/>
</dbReference>
<dbReference type="SUPFAM" id="SSF48239">
    <property type="entry name" value="Terpenoid cyclases/Protein prenyltransferases"/>
    <property type="match status" value="1"/>
</dbReference>
<proteinExistence type="predicted"/>
<evidence type="ECO:0000313" key="1">
    <source>
        <dbReference type="EMBL" id="SCY55703.1"/>
    </source>
</evidence>
<dbReference type="AlphaFoldDB" id="A0A1G5GVV4"/>
<dbReference type="RefSeq" id="WP_091542517.1">
    <property type="nucleotide sequence ID" value="NZ_FMUS01000010.1"/>
</dbReference>
<organism evidence="1 2">
    <name type="scientific">Alkaliphilus peptidifermentans DSM 18978</name>
    <dbReference type="NCBI Taxonomy" id="1120976"/>
    <lineage>
        <taxon>Bacteria</taxon>
        <taxon>Bacillati</taxon>
        <taxon>Bacillota</taxon>
        <taxon>Clostridia</taxon>
        <taxon>Peptostreptococcales</taxon>
        <taxon>Natronincolaceae</taxon>
        <taxon>Alkaliphilus</taxon>
    </lineage>
</organism>
<sequence>MAIDKQYLSDFEAILSHRYDNGADYWTTPDKRLIKGSPFSTLDCVLYLLELGVEPTDPLLKKCADLIFSIWKADGSFRLYPKGSIYPCHTANAANVLCHMGYAYDTRLQRTFQHLLDTQYTDGGWRCNKFSFGRGPETQYSNPFPTLTVLNAFRFSDYLNKESALDRAVDFLLDHWVIRKPIGPCHYGMGTLFMQVEYPFRNYNLFVYVYVLSFYDRAKEDNRFLEALKVLESKMVDGQIVVERIVPKLAKLSFCRKGEPSALATRHYHEILKNLGIAKE</sequence>
<gene>
    <name evidence="1" type="ORF">SAMN03080606_01800</name>
</gene>
<keyword evidence="2" id="KW-1185">Reference proteome</keyword>
<dbReference type="Gene3D" id="1.50.10.20">
    <property type="match status" value="1"/>
</dbReference>
<evidence type="ECO:0008006" key="3">
    <source>
        <dbReference type="Google" id="ProtNLM"/>
    </source>
</evidence>
<dbReference type="Proteomes" id="UP000198636">
    <property type="component" value="Unassembled WGS sequence"/>
</dbReference>
<name>A0A1G5GVV4_9FIRM</name>
<dbReference type="STRING" id="1120976.SAMN03080606_01800"/>
<dbReference type="OrthoDB" id="9790865at2"/>
<dbReference type="InterPro" id="IPR008930">
    <property type="entry name" value="Terpenoid_cyclase/PrenylTrfase"/>
</dbReference>